<name>A0A0C3N0F6_PISTI</name>
<evidence type="ECO:0000313" key="1">
    <source>
        <dbReference type="EMBL" id="KIN94619.1"/>
    </source>
</evidence>
<reference evidence="1 2" key="1">
    <citation type="submission" date="2014-04" db="EMBL/GenBank/DDBJ databases">
        <authorList>
            <consortium name="DOE Joint Genome Institute"/>
            <person name="Kuo A."/>
            <person name="Kohler A."/>
            <person name="Costa M.D."/>
            <person name="Nagy L.G."/>
            <person name="Floudas D."/>
            <person name="Copeland A."/>
            <person name="Barry K.W."/>
            <person name="Cichocki N."/>
            <person name="Veneault-Fourrey C."/>
            <person name="LaButti K."/>
            <person name="Lindquist E.A."/>
            <person name="Lipzen A."/>
            <person name="Lundell T."/>
            <person name="Morin E."/>
            <person name="Murat C."/>
            <person name="Sun H."/>
            <person name="Tunlid A."/>
            <person name="Henrissat B."/>
            <person name="Grigoriev I.V."/>
            <person name="Hibbett D.S."/>
            <person name="Martin F."/>
            <person name="Nordberg H.P."/>
            <person name="Cantor M.N."/>
            <person name="Hua S.X."/>
        </authorList>
    </citation>
    <scope>NUCLEOTIDE SEQUENCE [LARGE SCALE GENOMIC DNA]</scope>
    <source>
        <strain evidence="1 2">Marx 270</strain>
    </source>
</reference>
<dbReference type="AlphaFoldDB" id="A0A0C3N0F6"/>
<feature type="non-terminal residue" evidence="1">
    <location>
        <position position="70"/>
    </location>
</feature>
<dbReference type="InParanoid" id="A0A0C3N0F6"/>
<dbReference type="STRING" id="870435.A0A0C3N0F6"/>
<accession>A0A0C3N0F6</accession>
<dbReference type="HOGENOM" id="CLU_2628433_0_0_1"/>
<sequence>INSNSIFLPLTLQTLDDRWSFNVEVLLDSGASGCYIGEGYVRTKLINTQSLLRAVPVYNADGSSNDAGPV</sequence>
<organism evidence="1 2">
    <name type="scientific">Pisolithus tinctorius Marx 270</name>
    <dbReference type="NCBI Taxonomy" id="870435"/>
    <lineage>
        <taxon>Eukaryota</taxon>
        <taxon>Fungi</taxon>
        <taxon>Dikarya</taxon>
        <taxon>Basidiomycota</taxon>
        <taxon>Agaricomycotina</taxon>
        <taxon>Agaricomycetes</taxon>
        <taxon>Agaricomycetidae</taxon>
        <taxon>Boletales</taxon>
        <taxon>Sclerodermatineae</taxon>
        <taxon>Pisolithaceae</taxon>
        <taxon>Pisolithus</taxon>
    </lineage>
</organism>
<gene>
    <name evidence="1" type="ORF">M404DRAFT_72282</name>
</gene>
<protein>
    <recommendedName>
        <fullName evidence="3">Peptidase A2 domain-containing protein</fullName>
    </recommendedName>
</protein>
<dbReference type="OrthoDB" id="3257486at2759"/>
<dbReference type="EMBL" id="KN832091">
    <property type="protein sequence ID" value="KIN94619.1"/>
    <property type="molecule type" value="Genomic_DNA"/>
</dbReference>
<dbReference type="Proteomes" id="UP000054217">
    <property type="component" value="Unassembled WGS sequence"/>
</dbReference>
<proteinExistence type="predicted"/>
<evidence type="ECO:0000313" key="2">
    <source>
        <dbReference type="Proteomes" id="UP000054217"/>
    </source>
</evidence>
<evidence type="ECO:0008006" key="3">
    <source>
        <dbReference type="Google" id="ProtNLM"/>
    </source>
</evidence>
<reference evidence="2" key="2">
    <citation type="submission" date="2015-01" db="EMBL/GenBank/DDBJ databases">
        <title>Evolutionary Origins and Diversification of the Mycorrhizal Mutualists.</title>
        <authorList>
            <consortium name="DOE Joint Genome Institute"/>
            <consortium name="Mycorrhizal Genomics Consortium"/>
            <person name="Kohler A."/>
            <person name="Kuo A."/>
            <person name="Nagy L.G."/>
            <person name="Floudas D."/>
            <person name="Copeland A."/>
            <person name="Barry K.W."/>
            <person name="Cichocki N."/>
            <person name="Veneault-Fourrey C."/>
            <person name="LaButti K."/>
            <person name="Lindquist E.A."/>
            <person name="Lipzen A."/>
            <person name="Lundell T."/>
            <person name="Morin E."/>
            <person name="Murat C."/>
            <person name="Riley R."/>
            <person name="Ohm R."/>
            <person name="Sun H."/>
            <person name="Tunlid A."/>
            <person name="Henrissat B."/>
            <person name="Grigoriev I.V."/>
            <person name="Hibbett D.S."/>
            <person name="Martin F."/>
        </authorList>
    </citation>
    <scope>NUCLEOTIDE SEQUENCE [LARGE SCALE GENOMIC DNA]</scope>
    <source>
        <strain evidence="2">Marx 270</strain>
    </source>
</reference>
<feature type="non-terminal residue" evidence="1">
    <location>
        <position position="1"/>
    </location>
</feature>
<keyword evidence="2" id="KW-1185">Reference proteome</keyword>